<gene>
    <name evidence="1" type="ORF">A3770_03p20600</name>
</gene>
<organism evidence="1 2">
    <name type="scientific">Chloropicon primus</name>
    <dbReference type="NCBI Taxonomy" id="1764295"/>
    <lineage>
        <taxon>Eukaryota</taxon>
        <taxon>Viridiplantae</taxon>
        <taxon>Chlorophyta</taxon>
        <taxon>Chloropicophyceae</taxon>
        <taxon>Chloropicales</taxon>
        <taxon>Chloropicaceae</taxon>
        <taxon>Chloropicon</taxon>
    </lineage>
</organism>
<evidence type="ECO:0000313" key="1">
    <source>
        <dbReference type="EMBL" id="QDZ19542.1"/>
    </source>
</evidence>
<dbReference type="OrthoDB" id="192262at2759"/>
<reference evidence="1 2" key="1">
    <citation type="submission" date="2018-07" db="EMBL/GenBank/DDBJ databases">
        <title>The complete nuclear genome of the prasinophyte Chloropicon primus (CCMP1205).</title>
        <authorList>
            <person name="Pombert J.-F."/>
            <person name="Otis C."/>
            <person name="Turmel M."/>
            <person name="Lemieux C."/>
        </authorList>
    </citation>
    <scope>NUCLEOTIDE SEQUENCE [LARGE SCALE GENOMIC DNA]</scope>
    <source>
        <strain evidence="1 2">CCMP1205</strain>
    </source>
</reference>
<name>A0A5B8MJL0_9CHLO</name>
<evidence type="ECO:0000313" key="2">
    <source>
        <dbReference type="Proteomes" id="UP000316726"/>
    </source>
</evidence>
<accession>A0A5B8MJL0</accession>
<dbReference type="Proteomes" id="UP000316726">
    <property type="component" value="Chromosome 3"/>
</dbReference>
<dbReference type="EMBL" id="CP031036">
    <property type="protein sequence ID" value="QDZ19542.1"/>
    <property type="molecule type" value="Genomic_DNA"/>
</dbReference>
<protein>
    <submittedName>
        <fullName evidence="1">Uncharacterized protein</fullName>
    </submittedName>
</protein>
<proteinExistence type="predicted"/>
<dbReference type="AlphaFoldDB" id="A0A5B8MJL0"/>
<keyword evidence="2" id="KW-1185">Reference proteome</keyword>
<sequence length="192" mass="21107">MTRRGTNLGRASVEERRVGGGACSVTTRRHGPLLRKRPITTRATDADGSGIIHTFQTAGAVSTAAYTLIKFGRLGVDKKFRKKQVKWPKLFASVAIDAIGVSSYALPGIGESEDVVWAPISATLVQLIYGTYWLTALDLLEEGLPFSDFVPTATLAWAIEYTQIRRVIPFLPKPKEDEEDEGKKEGKKESKK</sequence>